<feature type="compositionally biased region" description="Low complexity" evidence="1">
    <location>
        <begin position="468"/>
        <end position="481"/>
    </location>
</feature>
<dbReference type="AlphaFoldDB" id="A0A5C3FGM3"/>
<protein>
    <submittedName>
        <fullName evidence="2">Uncharacterized protein</fullName>
    </submittedName>
</protein>
<name>A0A5C3FGM3_PSEA2</name>
<gene>
    <name evidence="2" type="ORF">PSANT_01247</name>
</gene>
<dbReference type="PANTHER" id="PTHR38702">
    <property type="entry name" value="CALPONIN-HOMOLOGY (CH) DOMAIN-CONTAINING PROTEIN"/>
    <property type="match status" value="1"/>
</dbReference>
<feature type="region of interest" description="Disordered" evidence="1">
    <location>
        <begin position="382"/>
        <end position="404"/>
    </location>
</feature>
<sequence>MEADKENCPPELPRGPTKIPTQSTSATSARPALQSVAVPALAFPAEDPDEDRDVLAPDGKTLRAKRSVLFYPSASVAAKFNQQPFSRSAAKRDSILALGSIGYLQHLYTKQGIANRSRPATKGAMQLAIGPAGEAMLGSDPVTSSPSPTTSLRGLPGQIKEEDEFELPDLPPSPKAAAYVRPRFLDVARPLEADTNALRALLVADLQRLSDVWQLADWIQADPDAETLRSLLADSEDQRQGTNDTADVLRLVDATTKAIRSVRSYLFALPQQSKIPTTSPMEPSGKDRYKRQSSFSGVSRPGQVGTAVPARTSEILHADVSLEEPPAQSSALAVPFITMPLARRLSTERAAEDDDLSTLRKAALEMLAALKEMEETHRVEALEADGGSHEQDVSLSATDASDDLTEATTTPVGYLYRQDLKLTDLVQEKQAIERYLKTANAVLSASVSGHEKQSSAVSQGQEHESHSAAAQTAANPHAAEASSIAADARGAWTASGLGTGERVWHFLMDHCASCEVVPAARLQRLRDTSGDLDALLALVSDGFLLCQAFNEVVRRSAKPWGYISSREMHDLEAEEAALLHKEAQRLRQAQQGEAPTFQTRSARANDITESENGGVGEIGKATQSSRPGWTFRRTENLRVWAAALRLRHGIQTTATRAVAKPAAPGPTYGSLGMGKLALHGRRVASESTAYADTRTHQLSARTIDFDPAKVARRDTGWQPMLTTLLETWIAAVADESNFTS</sequence>
<dbReference type="Proteomes" id="UP000325008">
    <property type="component" value="Unassembled WGS sequence"/>
</dbReference>
<reference evidence="2" key="1">
    <citation type="submission" date="2018-03" db="EMBL/GenBank/DDBJ databases">
        <authorList>
            <person name="Guldener U."/>
        </authorList>
    </citation>
    <scope>NUCLEOTIDE SEQUENCE [LARGE SCALE GENOMIC DNA]</scope>
    <source>
        <strain evidence="2">ATCC34888</strain>
    </source>
</reference>
<dbReference type="OrthoDB" id="2534759at2759"/>
<evidence type="ECO:0000313" key="3">
    <source>
        <dbReference type="Proteomes" id="UP000325008"/>
    </source>
</evidence>
<feature type="region of interest" description="Disordered" evidence="1">
    <location>
        <begin position="450"/>
        <end position="481"/>
    </location>
</feature>
<feature type="compositionally biased region" description="Polar residues" evidence="1">
    <location>
        <begin position="19"/>
        <end position="28"/>
    </location>
</feature>
<dbReference type="RefSeq" id="XP_014658814.1">
    <property type="nucleotide sequence ID" value="XM_014803328.1"/>
</dbReference>
<feature type="region of interest" description="Disordered" evidence="1">
    <location>
        <begin position="1"/>
        <end position="31"/>
    </location>
</feature>
<evidence type="ECO:0000256" key="1">
    <source>
        <dbReference type="SAM" id="MobiDB-lite"/>
    </source>
</evidence>
<feature type="compositionally biased region" description="Basic and acidic residues" evidence="1">
    <location>
        <begin position="382"/>
        <end position="392"/>
    </location>
</feature>
<organism evidence="2 3">
    <name type="scientific">Pseudozyma antarctica</name>
    <name type="common">Yeast</name>
    <name type="synonym">Candida antarctica</name>
    <dbReference type="NCBI Taxonomy" id="84753"/>
    <lineage>
        <taxon>Eukaryota</taxon>
        <taxon>Fungi</taxon>
        <taxon>Dikarya</taxon>
        <taxon>Basidiomycota</taxon>
        <taxon>Ustilaginomycotina</taxon>
        <taxon>Ustilaginomycetes</taxon>
        <taxon>Ustilaginales</taxon>
        <taxon>Ustilaginaceae</taxon>
        <taxon>Moesziomyces</taxon>
    </lineage>
</organism>
<evidence type="ECO:0000313" key="2">
    <source>
        <dbReference type="EMBL" id="SPO43562.1"/>
    </source>
</evidence>
<dbReference type="PANTHER" id="PTHR38702:SF1">
    <property type="entry name" value="CALPONIN-HOMOLOGY (CH) DOMAIN-CONTAINING PROTEIN"/>
    <property type="match status" value="1"/>
</dbReference>
<accession>A0A5C3FGM3</accession>
<dbReference type="EMBL" id="OOIQ01000002">
    <property type="protein sequence ID" value="SPO43562.1"/>
    <property type="molecule type" value="Genomic_DNA"/>
</dbReference>
<proteinExistence type="predicted"/>
<comment type="caution">
    <text evidence="2">The sequence shown here is derived from an EMBL/GenBank/DDBJ whole genome shotgun (WGS) entry which is preliminary data.</text>
</comment>
<feature type="region of interest" description="Disordered" evidence="1">
    <location>
        <begin position="276"/>
        <end position="305"/>
    </location>
</feature>
<keyword evidence="3" id="KW-1185">Reference proteome</keyword>